<keyword evidence="2 6" id="KW-0349">Heme</keyword>
<dbReference type="PANTHER" id="PTHR40942">
    <property type="match status" value="1"/>
</dbReference>
<feature type="domain" description="Cytochrome c" evidence="7">
    <location>
        <begin position="62"/>
        <end position="142"/>
    </location>
</feature>
<dbReference type="AlphaFoldDB" id="A0A2U8GS55"/>
<dbReference type="EMBL" id="CP022187">
    <property type="protein sequence ID" value="AWI76401.1"/>
    <property type="molecule type" value="Genomic_DNA"/>
</dbReference>
<reference evidence="8 9" key="1">
    <citation type="submission" date="2017-06" db="EMBL/GenBank/DDBJ databases">
        <title>Azoarcus.</title>
        <authorList>
            <person name="Woo J.-H."/>
            <person name="Kim H.-S."/>
        </authorList>
    </citation>
    <scope>NUCLEOTIDE SEQUENCE [LARGE SCALE GENOMIC DNA]</scope>
    <source>
        <strain evidence="8 9">TSPY31</strain>
    </source>
</reference>
<dbReference type="Pfam" id="PF13442">
    <property type="entry name" value="Cytochrome_CBB3"/>
    <property type="match status" value="1"/>
</dbReference>
<organism evidence="8 9">
    <name type="scientific">Parazoarcus communis</name>
    <dbReference type="NCBI Taxonomy" id="41977"/>
    <lineage>
        <taxon>Bacteria</taxon>
        <taxon>Pseudomonadati</taxon>
        <taxon>Pseudomonadota</taxon>
        <taxon>Betaproteobacteria</taxon>
        <taxon>Rhodocyclales</taxon>
        <taxon>Zoogloeaceae</taxon>
        <taxon>Parazoarcus</taxon>
    </lineage>
</organism>
<evidence type="ECO:0000256" key="6">
    <source>
        <dbReference type="PROSITE-ProRule" id="PRU00433"/>
    </source>
</evidence>
<accession>A0A2U8GS55</accession>
<evidence type="ECO:0000256" key="3">
    <source>
        <dbReference type="ARBA" id="ARBA00022723"/>
    </source>
</evidence>
<evidence type="ECO:0000256" key="1">
    <source>
        <dbReference type="ARBA" id="ARBA00022448"/>
    </source>
</evidence>
<keyword evidence="1" id="KW-0813">Transport</keyword>
<dbReference type="GO" id="GO:0005506">
    <property type="term" value="F:iron ion binding"/>
    <property type="evidence" value="ECO:0007669"/>
    <property type="project" value="InterPro"/>
</dbReference>
<dbReference type="InterPro" id="IPR036909">
    <property type="entry name" value="Cyt_c-like_dom_sf"/>
</dbReference>
<dbReference type="PRINTS" id="PR00607">
    <property type="entry name" value="CYTCHROMECIE"/>
</dbReference>
<keyword evidence="9" id="KW-1185">Reference proteome</keyword>
<proteinExistence type="predicted"/>
<dbReference type="PROSITE" id="PS51007">
    <property type="entry name" value="CYTC"/>
    <property type="match status" value="1"/>
</dbReference>
<gene>
    <name evidence="8" type="ORF">CEW83_15265</name>
</gene>
<protein>
    <submittedName>
        <fullName evidence="8">Cytochrome c5 family protein</fullName>
    </submittedName>
</protein>
<evidence type="ECO:0000259" key="7">
    <source>
        <dbReference type="PROSITE" id="PS51007"/>
    </source>
</evidence>
<dbReference type="Gene3D" id="1.10.760.10">
    <property type="entry name" value="Cytochrome c-like domain"/>
    <property type="match status" value="1"/>
</dbReference>
<dbReference type="GO" id="GO:0020037">
    <property type="term" value="F:heme binding"/>
    <property type="evidence" value="ECO:0007669"/>
    <property type="project" value="InterPro"/>
</dbReference>
<evidence type="ECO:0000256" key="2">
    <source>
        <dbReference type="ARBA" id="ARBA00022617"/>
    </source>
</evidence>
<name>A0A2U8GS55_9RHOO</name>
<dbReference type="KEGG" id="acom:CEW83_15265"/>
<evidence type="ECO:0000256" key="5">
    <source>
        <dbReference type="ARBA" id="ARBA00023004"/>
    </source>
</evidence>
<dbReference type="PANTHER" id="PTHR40942:SF4">
    <property type="entry name" value="CYTOCHROME C5"/>
    <property type="match status" value="1"/>
</dbReference>
<evidence type="ECO:0000313" key="9">
    <source>
        <dbReference type="Proteomes" id="UP000244930"/>
    </source>
</evidence>
<dbReference type="Proteomes" id="UP000244930">
    <property type="component" value="Chromosome"/>
</dbReference>
<evidence type="ECO:0000256" key="4">
    <source>
        <dbReference type="ARBA" id="ARBA00022982"/>
    </source>
</evidence>
<keyword evidence="5 6" id="KW-0408">Iron</keyword>
<keyword evidence="3 6" id="KW-0479">Metal-binding</keyword>
<dbReference type="InterPro" id="IPR002323">
    <property type="entry name" value="Cyt_CIE"/>
</dbReference>
<dbReference type="GO" id="GO:0009055">
    <property type="term" value="F:electron transfer activity"/>
    <property type="evidence" value="ECO:0007669"/>
    <property type="project" value="InterPro"/>
</dbReference>
<dbReference type="InterPro" id="IPR009056">
    <property type="entry name" value="Cyt_c-like_dom"/>
</dbReference>
<evidence type="ECO:0000313" key="8">
    <source>
        <dbReference type="EMBL" id="AWI76401.1"/>
    </source>
</evidence>
<keyword evidence="4" id="KW-0249">Electron transport</keyword>
<dbReference type="RefSeq" id="WP_108950100.1">
    <property type="nucleotide sequence ID" value="NZ_CP022187.1"/>
</dbReference>
<sequence length="153" mass="15650">MSVHRAQNAAQRPSRLALPVIAVAAAVLLAGCGQQNTVDPELTATLIQPVARLEVKVSKVAPGSRTGEQIYKAVCASCHDSGALNAPKTGDAGAWASRIALGFDGLTSSAIAGKNSMPARGGASDLTDTEVKRAVAYLVNQAGANFTEPPVEQ</sequence>
<dbReference type="SUPFAM" id="SSF46626">
    <property type="entry name" value="Cytochrome c"/>
    <property type="match status" value="1"/>
</dbReference>
<dbReference type="PROSITE" id="PS51257">
    <property type="entry name" value="PROKAR_LIPOPROTEIN"/>
    <property type="match status" value="1"/>
</dbReference>